<protein>
    <submittedName>
        <fullName evidence="2">Uncharacterized protein</fullName>
    </submittedName>
</protein>
<evidence type="ECO:0000313" key="2">
    <source>
        <dbReference type="EMBL" id="ADI62857.1"/>
    </source>
</evidence>
<dbReference type="EMBL" id="CP002059">
    <property type="protein sequence ID" value="ADI62857.1"/>
    <property type="molecule type" value="Genomic_DNA"/>
</dbReference>
<accession>D7DYN4</accession>
<dbReference type="AlphaFoldDB" id="D7DYN4"/>
<dbReference type="KEGG" id="naz:Aazo_0253"/>
<reference evidence="2 3" key="1">
    <citation type="journal article" date="2010" name="PLoS ONE">
        <title>Genome erosion in a nitrogen-fixing vertically transmitted endosymbiotic multicellular cyanobacterium.</title>
        <authorList>
            <person name="Ran L."/>
            <person name="Larsson J."/>
            <person name="Vigil-Stenman T."/>
            <person name="Nylander J.A."/>
            <person name="Ininbergs K."/>
            <person name="Zheng W.W."/>
            <person name="Lapidus A."/>
            <person name="Lowry S."/>
            <person name="Haselkorn R."/>
            <person name="Bergman B."/>
        </authorList>
    </citation>
    <scope>NUCLEOTIDE SEQUENCE [LARGE SCALE GENOMIC DNA]</scope>
    <source>
        <strain evidence="2 3">0708</strain>
    </source>
</reference>
<sequence>MFRMTLLNKPFLVSIPSPEEQTQKEEVKQHKSAFHRCFEIYTTCHSSSDTRSSDEAEPDLMGGYV</sequence>
<keyword evidence="3" id="KW-1185">Reference proteome</keyword>
<evidence type="ECO:0000256" key="1">
    <source>
        <dbReference type="SAM" id="MobiDB-lite"/>
    </source>
</evidence>
<dbReference type="HOGENOM" id="CLU_2845443_0_0_3"/>
<proteinExistence type="predicted"/>
<organism evidence="2 3">
    <name type="scientific">Nostoc azollae (strain 0708)</name>
    <name type="common">Anabaena azollae (strain 0708)</name>
    <dbReference type="NCBI Taxonomy" id="551115"/>
    <lineage>
        <taxon>Bacteria</taxon>
        <taxon>Bacillati</taxon>
        <taxon>Cyanobacteriota</taxon>
        <taxon>Cyanophyceae</taxon>
        <taxon>Nostocales</taxon>
        <taxon>Nostocaceae</taxon>
        <taxon>Trichormus</taxon>
    </lineage>
</organism>
<evidence type="ECO:0000313" key="3">
    <source>
        <dbReference type="Proteomes" id="UP000001511"/>
    </source>
</evidence>
<feature type="region of interest" description="Disordered" evidence="1">
    <location>
        <begin position="45"/>
        <end position="65"/>
    </location>
</feature>
<gene>
    <name evidence="2" type="ordered locus">Aazo_0253</name>
</gene>
<name>D7DYN4_NOSA0</name>
<dbReference type="Proteomes" id="UP000001511">
    <property type="component" value="Chromosome"/>
</dbReference>